<reference evidence="2" key="2">
    <citation type="submission" date="2020-09" db="EMBL/GenBank/DDBJ databases">
        <authorList>
            <person name="Sun Q."/>
            <person name="Ohkuma M."/>
        </authorList>
    </citation>
    <scope>NUCLEOTIDE SEQUENCE</scope>
    <source>
        <strain evidence="2">JCM 3131</strain>
    </source>
</reference>
<feature type="compositionally biased region" description="Basic and acidic residues" evidence="1">
    <location>
        <begin position="52"/>
        <end position="65"/>
    </location>
</feature>
<protein>
    <submittedName>
        <fullName evidence="2">Uncharacterized protein</fullName>
    </submittedName>
</protein>
<evidence type="ECO:0000313" key="3">
    <source>
        <dbReference type="Proteomes" id="UP000620156"/>
    </source>
</evidence>
<evidence type="ECO:0000256" key="1">
    <source>
        <dbReference type="SAM" id="MobiDB-lite"/>
    </source>
</evidence>
<organism evidence="2 3">
    <name type="scientific">Streptomyces ruber</name>
    <dbReference type="NCBI Taxonomy" id="83378"/>
    <lineage>
        <taxon>Bacteria</taxon>
        <taxon>Bacillati</taxon>
        <taxon>Actinomycetota</taxon>
        <taxon>Actinomycetes</taxon>
        <taxon>Kitasatosporales</taxon>
        <taxon>Streptomycetaceae</taxon>
        <taxon>Streptomyces</taxon>
    </lineage>
</organism>
<gene>
    <name evidence="2" type="ORF">GCM10010145_66430</name>
</gene>
<sequence length="65" mass="6671">MARAGVVDGDPQGRGGPLHRLGHEDGDSADHVMRERVGAGRRALPAGLRTAGADREGVDATRDAG</sequence>
<keyword evidence="3" id="KW-1185">Reference proteome</keyword>
<comment type="caution">
    <text evidence="2">The sequence shown here is derived from an EMBL/GenBank/DDBJ whole genome shotgun (WGS) entry which is preliminary data.</text>
</comment>
<reference evidence="2" key="1">
    <citation type="journal article" date="2014" name="Int. J. Syst. Evol. Microbiol.">
        <title>Complete genome sequence of Corynebacterium casei LMG S-19264T (=DSM 44701T), isolated from a smear-ripened cheese.</title>
        <authorList>
            <consortium name="US DOE Joint Genome Institute (JGI-PGF)"/>
            <person name="Walter F."/>
            <person name="Albersmeier A."/>
            <person name="Kalinowski J."/>
            <person name="Ruckert C."/>
        </authorList>
    </citation>
    <scope>NUCLEOTIDE SEQUENCE</scope>
    <source>
        <strain evidence="2">JCM 3131</strain>
    </source>
</reference>
<accession>A0A918EZY1</accession>
<proteinExistence type="predicted"/>
<feature type="compositionally biased region" description="Basic and acidic residues" evidence="1">
    <location>
        <begin position="21"/>
        <end position="38"/>
    </location>
</feature>
<name>A0A918EZY1_9ACTN</name>
<dbReference type="EMBL" id="BMQK01000027">
    <property type="protein sequence ID" value="GGQ87767.1"/>
    <property type="molecule type" value="Genomic_DNA"/>
</dbReference>
<evidence type="ECO:0000313" key="2">
    <source>
        <dbReference type="EMBL" id="GGQ87767.1"/>
    </source>
</evidence>
<dbReference type="AlphaFoldDB" id="A0A918EZY1"/>
<dbReference type="Proteomes" id="UP000620156">
    <property type="component" value="Unassembled WGS sequence"/>
</dbReference>
<feature type="region of interest" description="Disordered" evidence="1">
    <location>
        <begin position="1"/>
        <end position="65"/>
    </location>
</feature>